<reference evidence="8 9" key="1">
    <citation type="submission" date="2024-03" db="EMBL/GenBank/DDBJ databases">
        <title>Mouse gut bacterial collection (mGBC) of GemPharmatech.</title>
        <authorList>
            <person name="He Y."/>
            <person name="Dong L."/>
            <person name="Wu D."/>
            <person name="Gao X."/>
            <person name="Lin Z."/>
        </authorList>
    </citation>
    <scope>NUCLEOTIDE SEQUENCE [LARGE SCALE GENOMIC DNA]</scope>
    <source>
        <strain evidence="8 9">20-218</strain>
    </source>
</reference>
<comment type="caution">
    <text evidence="8">The sequence shown here is derived from an EMBL/GenBank/DDBJ whole genome shotgun (WGS) entry which is preliminary data.</text>
</comment>
<keyword evidence="1" id="KW-0134">Cell wall</keyword>
<feature type="domain" description="Gram-positive cocci surface proteins LPxTG" evidence="7">
    <location>
        <begin position="2230"/>
        <end position="2261"/>
    </location>
</feature>
<evidence type="ECO:0000313" key="9">
    <source>
        <dbReference type="Proteomes" id="UP001565242"/>
    </source>
</evidence>
<dbReference type="Proteomes" id="UP001565242">
    <property type="component" value="Unassembled WGS sequence"/>
</dbReference>
<proteinExistence type="predicted"/>
<keyword evidence="6" id="KW-0472">Membrane</keyword>
<accession>A0ABV4DAX0</accession>
<evidence type="ECO:0000256" key="6">
    <source>
        <dbReference type="SAM" id="Phobius"/>
    </source>
</evidence>
<evidence type="ECO:0000256" key="3">
    <source>
        <dbReference type="ARBA" id="ARBA00022729"/>
    </source>
</evidence>
<gene>
    <name evidence="8" type="ORF">AALM99_06525</name>
</gene>
<evidence type="ECO:0000256" key="2">
    <source>
        <dbReference type="ARBA" id="ARBA00022525"/>
    </source>
</evidence>
<protein>
    <submittedName>
        <fullName evidence="8">LPXTG cell wall anchor domain-containing protein</fullName>
    </submittedName>
</protein>
<name>A0ABV4DAX0_9LACT</name>
<dbReference type="InterPro" id="IPR019931">
    <property type="entry name" value="LPXTG_anchor"/>
</dbReference>
<dbReference type="Pfam" id="PF00746">
    <property type="entry name" value="Gram_pos_anchor"/>
    <property type="match status" value="1"/>
</dbReference>
<keyword evidence="4" id="KW-0572">Peptidoglycan-anchor</keyword>
<evidence type="ECO:0000313" key="8">
    <source>
        <dbReference type="EMBL" id="MEY8538093.1"/>
    </source>
</evidence>
<keyword evidence="6" id="KW-0812">Transmembrane</keyword>
<evidence type="ECO:0000256" key="1">
    <source>
        <dbReference type="ARBA" id="ARBA00022512"/>
    </source>
</evidence>
<evidence type="ECO:0000259" key="7">
    <source>
        <dbReference type="PROSITE" id="PS50847"/>
    </source>
</evidence>
<feature type="compositionally biased region" description="Polar residues" evidence="5">
    <location>
        <begin position="2174"/>
        <end position="2185"/>
    </location>
</feature>
<keyword evidence="2" id="KW-0964">Secreted</keyword>
<evidence type="ECO:0000256" key="5">
    <source>
        <dbReference type="SAM" id="MobiDB-lite"/>
    </source>
</evidence>
<sequence length="2261" mass="251963">MTERKVIKARKQAIRRARLKKAGTVAAILPLVVSKGAPVATLVRGRHNEEALGIEQMVEVSEQEIADIVLPEALAEEIIEEEEASKEQEIQEDLGTLPAFEAPQTFVAPSFSEGGLTSFEGNDVYLGIAPLAVNWVGKENWPWAEITHTRWVGEDQVEITFKRELSNDETLGTGQIGKMEFVVEIGEGDKFLDNVSFYSGENAGGGLYRIILEGITEEAFGDITVYVGDPDNEKSFRLDGAFLRPSPFVPIVLTERHIHQGRVADKFVGDEPEADVVQWPHLDLSDFGFRGNLDFTSKIADIVFARVTQVGASRINYGNVSWDTIAQEIADALNAQDNLPTGQYYEVDIPEALRDTFTGTGLFYNGNVLENVPVALHNIQVNRGRVHARPFDGTRMVQSIEQHISLSFEIQMAKPGDNPVLPPPLQVQLPVDILRYDRASLWASFVHLVGNNRFDEVHQAVLTAAAGLSYDLSDEMLRELTQSILTQSAVHNLTGNSNGLYDGQITLAEEGFTPMILGNLQNVPDKVFDNTNTVSGVQEGYRIEFGIMGANPAGEGTLRFVTASLVINPNDLEFEHVNVGTHKINLRAASSMNLQIRSGERDILNPEDLSDFIEAYGGQIEKSIRIMAENGGLFNEATITPKPVTWIAGRVDDNIIDVEFGTLTERLRFANSLPGSWEIEGLDFDERMLNRKDHAGGGNFNYQIMDQPQFELATIRPLVLEVNDFNRLTFVRNKVSRQYDRTAIYKGSLDPIFVTINGVDEGEEHIYQLLFSEDGVLRFEDNSVTANHVEVYLEESTILLQRQGGETQPVELSENLQDYLRNKLFLGQITPRQIFWGMGQVKDKDYDGNKSATLTDTGMPQLFSAIDRDDFAIHDLDKEYITLNHGSAEFQSRNVARDDQGDVIAQPVVATEGWTISGYLARNYEIVPDPDRTGETAAFDLPDNLFGQSAFGMPNFFYTALMKPSFADATIRPLDVHFTNGSLIDSSRTYTGRPIRPELSDFLLPTLSTVFEDKQDLLEREMNDRITVVEGGLVHTNNREVGTAVSALSGWDIGGTHHTNYRLINSPDIEWEITVKQINSWQDVVGAQAGFATKIFDDTNKVLEDQFTRPLNRLPSFGRVRNPDVLNVEGWGLTFDSADAGRERSLTIENTDKVRAQLEALFRGNQVLAEDFDFNSLFVAEITPRILRWENGSIPSRPYNSSTDIIGTISLPELVRSEVGHEILADHVEVTHNSNLLSELVFPDTAIGSYTFNWFKAVGLSIEFADPRHKGNYVVPELGNASASILPVNIVKEDIIGTGFTVESREYDGQTEISDNDFVAMIALEGGYEITLPYRVEGLRFANHNAGTRELEFALNGIVLDEKINFFEERTVANIVEEIEQYIRAFRKAEITPRRIAWTEGRVSDKEWDDTDKVHNIFNIPRLIRLLDTEEDGSRVEEAEVTVLESAIVARDWGIITEAEGGAQFTQTEVGEDIPVVSDDNWQLVVDSDKEDEHPLTNYTFGSDSEAGEMLQPHFASANIWPVSITDVQPMPENPSDMKNNILYIQSGYIERQYNGTDRINLPDDVEVSPELSLRNEQGQDIKLTLENLENLSVRFQDENVAYDNGNVADKGVITSVDGLNLANVELSDAGLSEIKALLFTGRITPWELNKSYLDEAVISLVGDSLIRKEYNGETAWTVPEIPDPNNAGENIKLFPELGIEIAGTEVVIPILFGEDYEIVFEDRHAGNDKQVTIKGFYLDSRNVSLQSDFKDWMSEHLLTGEITPMVIQWTQGRVERRRYDGTAEAKIAADAMPSLPILAVDKPGVNIQTAQAQFDDANVRFDDEGNVTAMPVHALGTGEWSISGENSGNYWLQPSMSSALNSILPARQSLLSFSPRPVQSINPLFESQVIDPVRLSFNGRKIAERVFNYDYYFMAEDKTYEYGVEAGFDRPEKWTNVDTGEPMDAIGGHYLTITFVNQMSRLANGQPHVAEDELVFVDAQGNVIERADVLVELRDADGNVNRNYEYVFDDNVETIGRITKAQGFPVTRPQAARVEKTEIELFHSQIMMHDFFLEDMPFVFEPLAFNVVGTELTGLGDLLASATDFDPGPYQVEYAVSRTENPEDLDAAAWQQSTLFTDLLPGTEYFLFARQAEHHNRYEGEIIAGATVVTLGEAPPQSDNGEPGGENGRPDNDNTGEQNNRPDTETGDTGESNEQDKGYPSEEDRPLEDEVRQDDERDLENIQKIRAELPSTGDMIGIGLGIAGLAALVSAVVLRKKNKK</sequence>
<dbReference type="RefSeq" id="WP_369918269.1">
    <property type="nucleotide sequence ID" value="NZ_JBCLSQ010000014.1"/>
</dbReference>
<keyword evidence="6" id="KW-1133">Transmembrane helix</keyword>
<dbReference type="EMBL" id="JBCLSQ010000014">
    <property type="protein sequence ID" value="MEY8538093.1"/>
    <property type="molecule type" value="Genomic_DNA"/>
</dbReference>
<dbReference type="PROSITE" id="PS50847">
    <property type="entry name" value="GRAM_POS_ANCHORING"/>
    <property type="match status" value="1"/>
</dbReference>
<organism evidence="8 9">
    <name type="scientific">Lactococcus muris</name>
    <dbReference type="NCBI Taxonomy" id="2941330"/>
    <lineage>
        <taxon>Bacteria</taxon>
        <taxon>Bacillati</taxon>
        <taxon>Bacillota</taxon>
        <taxon>Bacilli</taxon>
        <taxon>Lactobacillales</taxon>
        <taxon>Streptococcaceae</taxon>
        <taxon>Lactococcus</taxon>
    </lineage>
</organism>
<keyword evidence="3" id="KW-0732">Signal</keyword>
<feature type="region of interest" description="Disordered" evidence="5">
    <location>
        <begin position="2153"/>
        <end position="2220"/>
    </location>
</feature>
<feature type="transmembrane region" description="Helical" evidence="6">
    <location>
        <begin position="2236"/>
        <end position="2255"/>
    </location>
</feature>
<dbReference type="NCBIfam" id="TIGR01167">
    <property type="entry name" value="LPXTG_anchor"/>
    <property type="match status" value="1"/>
</dbReference>
<keyword evidence="9" id="KW-1185">Reference proteome</keyword>
<evidence type="ECO:0000256" key="4">
    <source>
        <dbReference type="ARBA" id="ARBA00023088"/>
    </source>
</evidence>
<feature type="compositionally biased region" description="Basic and acidic residues" evidence="5">
    <location>
        <begin position="2195"/>
        <end position="2211"/>
    </location>
</feature>